<reference evidence="1 2" key="1">
    <citation type="submission" date="2019-06" db="EMBL/GenBank/DDBJ databases">
        <title>Sorghum-associated microbial communities from plants grown in Nebraska, USA.</title>
        <authorList>
            <person name="Schachtman D."/>
        </authorList>
    </citation>
    <scope>NUCLEOTIDE SEQUENCE [LARGE SCALE GENOMIC DNA]</scope>
    <source>
        <strain evidence="1 2">2482</strain>
    </source>
</reference>
<comment type="caution">
    <text evidence="1">The sequence shown here is derived from an EMBL/GenBank/DDBJ whole genome shotgun (WGS) entry which is preliminary data.</text>
</comment>
<accession>A0A561CGV1</accession>
<dbReference type="RefSeq" id="WP_144568274.1">
    <property type="nucleotide sequence ID" value="NZ_VIVN01000022.1"/>
</dbReference>
<sequence>MINLTLGNISITSVGQSSGFFMGGSNTHKKFRSSQVVNEVLGVLSGDENRLTENKWLENNQKERSE</sequence>
<protein>
    <submittedName>
        <fullName evidence="1">Uncharacterized protein</fullName>
    </submittedName>
</protein>
<name>A0A561CGV1_9BACI</name>
<organism evidence="1 2">
    <name type="scientific">Neobacillus bataviensis</name>
    <dbReference type="NCBI Taxonomy" id="220685"/>
    <lineage>
        <taxon>Bacteria</taxon>
        <taxon>Bacillati</taxon>
        <taxon>Bacillota</taxon>
        <taxon>Bacilli</taxon>
        <taxon>Bacillales</taxon>
        <taxon>Bacillaceae</taxon>
        <taxon>Neobacillus</taxon>
    </lineage>
</organism>
<dbReference type="AlphaFoldDB" id="A0A561CGV1"/>
<dbReference type="EMBL" id="VIVN01000022">
    <property type="protein sequence ID" value="TWD90324.1"/>
    <property type="molecule type" value="Genomic_DNA"/>
</dbReference>
<keyword evidence="2" id="KW-1185">Reference proteome</keyword>
<gene>
    <name evidence="1" type="ORF">FB550_12288</name>
</gene>
<evidence type="ECO:0000313" key="2">
    <source>
        <dbReference type="Proteomes" id="UP000319671"/>
    </source>
</evidence>
<evidence type="ECO:0000313" key="1">
    <source>
        <dbReference type="EMBL" id="TWD90324.1"/>
    </source>
</evidence>
<dbReference type="Proteomes" id="UP000319671">
    <property type="component" value="Unassembled WGS sequence"/>
</dbReference>
<proteinExistence type="predicted"/>